<dbReference type="PANTHER" id="PTHR46273">
    <property type="entry name" value="MYOSUPPRESSIN RECEPTOR 1, ISOFORM B-RELATED"/>
    <property type="match status" value="1"/>
</dbReference>
<feature type="transmembrane region" description="Helical" evidence="5">
    <location>
        <begin position="71"/>
        <end position="95"/>
    </location>
</feature>
<dbReference type="AlphaFoldDB" id="A0AAD9NFJ3"/>
<keyword evidence="8" id="KW-1185">Reference proteome</keyword>
<evidence type="ECO:0000256" key="5">
    <source>
        <dbReference type="SAM" id="Phobius"/>
    </source>
</evidence>
<gene>
    <name evidence="7" type="ORF">LSH36_39g06014</name>
</gene>
<evidence type="ECO:0000256" key="2">
    <source>
        <dbReference type="ARBA" id="ARBA00022692"/>
    </source>
</evidence>
<dbReference type="InterPro" id="IPR053219">
    <property type="entry name" value="GPCR_Dmsr-1"/>
</dbReference>
<name>A0AAD9NFJ3_9ANNE</name>
<dbReference type="PANTHER" id="PTHR46273:SF4">
    <property type="entry name" value="AT19640P"/>
    <property type="match status" value="1"/>
</dbReference>
<keyword evidence="3 5" id="KW-1133">Transmembrane helix</keyword>
<evidence type="ECO:0000256" key="3">
    <source>
        <dbReference type="ARBA" id="ARBA00022989"/>
    </source>
</evidence>
<evidence type="ECO:0000313" key="8">
    <source>
        <dbReference type="Proteomes" id="UP001208570"/>
    </source>
</evidence>
<evidence type="ECO:0000256" key="1">
    <source>
        <dbReference type="ARBA" id="ARBA00004370"/>
    </source>
</evidence>
<keyword evidence="2 5" id="KW-0812">Transmembrane</keyword>
<dbReference type="Pfam" id="PF10324">
    <property type="entry name" value="7TM_GPCR_Srw"/>
    <property type="match status" value="1"/>
</dbReference>
<evidence type="ECO:0000256" key="4">
    <source>
        <dbReference type="ARBA" id="ARBA00023136"/>
    </source>
</evidence>
<evidence type="ECO:0000259" key="6">
    <source>
        <dbReference type="PROSITE" id="PS50262"/>
    </source>
</evidence>
<dbReference type="Gene3D" id="1.20.1070.10">
    <property type="entry name" value="Rhodopsin 7-helix transmembrane proteins"/>
    <property type="match status" value="1"/>
</dbReference>
<proteinExistence type="predicted"/>
<dbReference type="InterPro" id="IPR000276">
    <property type="entry name" value="GPCR_Rhodpsn"/>
</dbReference>
<accession>A0AAD9NFJ3</accession>
<feature type="transmembrane region" description="Helical" evidence="5">
    <location>
        <begin position="159"/>
        <end position="179"/>
    </location>
</feature>
<dbReference type="PRINTS" id="PR00237">
    <property type="entry name" value="GPCRRHODOPSN"/>
</dbReference>
<dbReference type="GO" id="GO:0005886">
    <property type="term" value="C:plasma membrane"/>
    <property type="evidence" value="ECO:0007669"/>
    <property type="project" value="TreeGrafter"/>
</dbReference>
<feature type="transmembrane region" description="Helical" evidence="5">
    <location>
        <begin position="36"/>
        <end position="59"/>
    </location>
</feature>
<dbReference type="PROSITE" id="PS50262">
    <property type="entry name" value="G_PROTEIN_RECEP_F1_2"/>
    <property type="match status" value="1"/>
</dbReference>
<reference evidence="7" key="1">
    <citation type="journal article" date="2023" name="Mol. Biol. Evol.">
        <title>Third-Generation Sequencing Reveals the Adaptive Role of the Epigenome in Three Deep-Sea Polychaetes.</title>
        <authorList>
            <person name="Perez M."/>
            <person name="Aroh O."/>
            <person name="Sun Y."/>
            <person name="Lan Y."/>
            <person name="Juniper S.K."/>
            <person name="Young C.R."/>
            <person name="Angers B."/>
            <person name="Qian P.Y."/>
        </authorList>
    </citation>
    <scope>NUCLEOTIDE SEQUENCE</scope>
    <source>
        <strain evidence="7">P08H-3</strain>
    </source>
</reference>
<feature type="transmembrane region" description="Helical" evidence="5">
    <location>
        <begin position="209"/>
        <end position="234"/>
    </location>
</feature>
<keyword evidence="4 5" id="KW-0472">Membrane</keyword>
<feature type="transmembrane region" description="Helical" evidence="5">
    <location>
        <begin position="298"/>
        <end position="320"/>
    </location>
</feature>
<comment type="caution">
    <text evidence="7">The sequence shown here is derived from an EMBL/GenBank/DDBJ whole genome shotgun (WGS) entry which is preliminary data.</text>
</comment>
<dbReference type="InterPro" id="IPR019427">
    <property type="entry name" value="7TM_GPCR_serpentine_rcpt_Srw"/>
</dbReference>
<dbReference type="SUPFAM" id="SSF81321">
    <property type="entry name" value="Family A G protein-coupled receptor-like"/>
    <property type="match status" value="1"/>
</dbReference>
<feature type="transmembrane region" description="Helical" evidence="5">
    <location>
        <begin position="266"/>
        <end position="292"/>
    </location>
</feature>
<sequence length="361" mass="40927">MSIAMTPVINMTNSTQAPYASHPSALEEFSQKYGRVHGYVAAVICIWGIVANIANIVVLTRKNLVSATNTILTWLAVADLLTMSSYFPVSLHFYIMRAPDLQFPQTPSIHWSHFMLFHINFTVLCHTIAIWLTIVLAIFRYLFICYPTMGMTLCSMYRAKLAILAVYISTAIICIPNYLSTKITSMQSDDNETIYSLDATTPLVNRINFWFQAMLIKLIPCGLLTILTILLIHAMHKANQRRMKLKSQGKMNESDRAREHNRTTAMLLAVVGLFLLTELPQGILTLCNTFIADFFERIYWHLGDLLDIMALLNNSVNFVLYCSMSSQFRDTFVEIFCGCCPKRPGWLKVKAVHIKSNGTQV</sequence>
<dbReference type="EMBL" id="JAODUP010000039">
    <property type="protein sequence ID" value="KAK2166421.1"/>
    <property type="molecule type" value="Genomic_DNA"/>
</dbReference>
<protein>
    <recommendedName>
        <fullName evidence="6">G-protein coupled receptors family 1 profile domain-containing protein</fullName>
    </recommendedName>
</protein>
<dbReference type="Proteomes" id="UP001208570">
    <property type="component" value="Unassembled WGS sequence"/>
</dbReference>
<feature type="transmembrane region" description="Helical" evidence="5">
    <location>
        <begin position="115"/>
        <end position="139"/>
    </location>
</feature>
<evidence type="ECO:0000313" key="7">
    <source>
        <dbReference type="EMBL" id="KAK2166421.1"/>
    </source>
</evidence>
<dbReference type="InterPro" id="IPR017452">
    <property type="entry name" value="GPCR_Rhodpsn_7TM"/>
</dbReference>
<organism evidence="7 8">
    <name type="scientific">Paralvinella palmiformis</name>
    <dbReference type="NCBI Taxonomy" id="53620"/>
    <lineage>
        <taxon>Eukaryota</taxon>
        <taxon>Metazoa</taxon>
        <taxon>Spiralia</taxon>
        <taxon>Lophotrochozoa</taxon>
        <taxon>Annelida</taxon>
        <taxon>Polychaeta</taxon>
        <taxon>Sedentaria</taxon>
        <taxon>Canalipalpata</taxon>
        <taxon>Terebellida</taxon>
        <taxon>Terebelliformia</taxon>
        <taxon>Alvinellidae</taxon>
        <taxon>Paralvinella</taxon>
    </lineage>
</organism>
<comment type="subcellular location">
    <subcellularLocation>
        <location evidence="1">Membrane</location>
    </subcellularLocation>
</comment>
<dbReference type="CDD" id="cd14978">
    <property type="entry name" value="7tmA_FMRFamide_R-like"/>
    <property type="match status" value="1"/>
</dbReference>
<feature type="domain" description="G-protein coupled receptors family 1 profile" evidence="6">
    <location>
        <begin position="51"/>
        <end position="321"/>
    </location>
</feature>
<dbReference type="GO" id="GO:0008528">
    <property type="term" value="F:G protein-coupled peptide receptor activity"/>
    <property type="evidence" value="ECO:0007669"/>
    <property type="project" value="InterPro"/>
</dbReference>